<dbReference type="SUPFAM" id="SSF56112">
    <property type="entry name" value="Protein kinase-like (PK-like)"/>
    <property type="match status" value="1"/>
</dbReference>
<dbReference type="Gene3D" id="1.10.510.10">
    <property type="entry name" value="Transferase(Phosphotransferase) domain 1"/>
    <property type="match status" value="1"/>
</dbReference>
<sequence>MSNNSNDIDYMNWLEKSIADESLNHYTYSDFKIVRPIGGGSFGKVFCATHKNPDTVFALKTFVNSKLTLKEIVNEIKLHKKVDFHPNILRFYGITRIESDVIYTGKYLLVLEYADSGTLEAYLEKNFNVLDWNDKYQLAFQLVKAVACIHDLGIIHRDLHAKNILIHQKNVKLADFGLSKKISEASSNASIFGIIPYIDPKRFETDNKIRYKLNKKSDIYSLGVLMWQISSGSKPFCTEDYNAGLALKIFDGKREEIIEGTPQEYSNLYKECWKHEHSERPDIYEIFETLKTIINPETATINPETSNIKEDHCSIITKKMVEKNNLELSENIDVNRDLEIEDISYSELNIVNSDNSSSNTDRKAFELIKKLAEEDYVDAQYKLGNCYEKGIGTETNKIKAFEFYKIAADKGNIEAQYKLSLLYKSGVIVKKNLKKSYELIKKLAEMKYLDTQYQLGYYYDKGIGTDVNKEKAYGFYRVAAEEGNYDARYNISLLYELGEGVDKDEVKAFNILNHLANNKCVDAKFLLGHYYEKGIGIDVDRPISYNCYYESVLEKKIYNNAKYKLSLLYRLSEEIILDEMVNKNKKQVAKVNNSLFLIIISILCLSFFIVNYGVVKDIGGNFVDNEYGNALYNLAQYFSKIDAYKAFKYYENSAEVGYDDAQFKLGMCYQFGTGTMINKEKAFKLYEAAAEKGHIIAQYELSSLYELGEGVDKDEEKAFELIKELADRGYTNAQRRLGNYYEKGIGTDVNIPKACDLYQTAADKGNIEVLKSLYDLISKRRCYLR</sequence>
<reference evidence="4 6" key="1">
    <citation type="submission" date="2017-11" db="EMBL/GenBank/DDBJ databases">
        <title>The genome of Rhizophagus clarus HR1 reveals common genetic basis of auxotrophy among arbuscular mycorrhizal fungi.</title>
        <authorList>
            <person name="Kobayashi Y."/>
        </authorList>
    </citation>
    <scope>NUCLEOTIDE SEQUENCE [LARGE SCALE GENOMIC DNA]</scope>
    <source>
        <strain evidence="4 6">HR1</strain>
    </source>
</reference>
<keyword evidence="1" id="KW-0547">Nucleotide-binding</keyword>
<dbReference type="Gene3D" id="1.25.40.10">
    <property type="entry name" value="Tetratricopeptide repeat domain"/>
    <property type="match status" value="2"/>
</dbReference>
<dbReference type="OrthoDB" id="272077at2759"/>
<keyword evidence="2" id="KW-1133">Transmembrane helix</keyword>
<evidence type="ECO:0000256" key="1">
    <source>
        <dbReference type="PROSITE-ProRule" id="PRU10141"/>
    </source>
</evidence>
<dbReference type="PANTHER" id="PTHR45011:SF1">
    <property type="entry name" value="DAP3-BINDING CELL DEATH ENHANCER 1"/>
    <property type="match status" value="1"/>
</dbReference>
<keyword evidence="6" id="KW-1185">Reference proteome</keyword>
<evidence type="ECO:0000256" key="2">
    <source>
        <dbReference type="SAM" id="Phobius"/>
    </source>
</evidence>
<gene>
    <name evidence="5" type="ORF">RCL2_001900700</name>
    <name evidence="4" type="ORF">RclHR1_10490002</name>
</gene>
<proteinExistence type="predicted"/>
<evidence type="ECO:0000313" key="6">
    <source>
        <dbReference type="Proteomes" id="UP000247702"/>
    </source>
</evidence>
<dbReference type="AlphaFoldDB" id="A0A2Z6QSW7"/>
<dbReference type="InterPro" id="IPR017441">
    <property type="entry name" value="Protein_kinase_ATP_BS"/>
</dbReference>
<keyword evidence="1" id="KW-0067">ATP-binding</keyword>
<dbReference type="EMBL" id="BEXD01000057">
    <property type="protein sequence ID" value="GBB83818.1"/>
    <property type="molecule type" value="Genomic_DNA"/>
</dbReference>
<dbReference type="PROSITE" id="PS00107">
    <property type="entry name" value="PROTEIN_KINASE_ATP"/>
    <property type="match status" value="1"/>
</dbReference>
<accession>A0A2Z6QSW7</accession>
<dbReference type="InterPro" id="IPR052748">
    <property type="entry name" value="ISR_Activator"/>
</dbReference>
<evidence type="ECO:0000313" key="5">
    <source>
        <dbReference type="EMBL" id="GES92220.1"/>
    </source>
</evidence>
<dbReference type="InterPro" id="IPR011009">
    <property type="entry name" value="Kinase-like_dom_sf"/>
</dbReference>
<dbReference type="SMART" id="SM00671">
    <property type="entry name" value="SEL1"/>
    <property type="match status" value="9"/>
</dbReference>
<comment type="caution">
    <text evidence="4">The sequence shown here is derived from an EMBL/GenBank/DDBJ whole genome shotgun (WGS) entry which is preliminary data.</text>
</comment>
<dbReference type="PRINTS" id="PR00109">
    <property type="entry name" value="TYRKINASE"/>
</dbReference>
<dbReference type="InterPro" id="IPR001245">
    <property type="entry name" value="Ser-Thr/Tyr_kinase_cat_dom"/>
</dbReference>
<dbReference type="PANTHER" id="PTHR45011">
    <property type="entry name" value="DAP3-BINDING CELL DEATH ENHANCER 1"/>
    <property type="match status" value="1"/>
</dbReference>
<feature type="binding site" evidence="1">
    <location>
        <position position="60"/>
    </location>
    <ligand>
        <name>ATP</name>
        <dbReference type="ChEBI" id="CHEBI:30616"/>
    </ligand>
</feature>
<dbReference type="InterPro" id="IPR006597">
    <property type="entry name" value="Sel1-like"/>
</dbReference>
<protein>
    <submittedName>
        <fullName evidence="5">Kinase-like domain-containing protein</fullName>
    </submittedName>
</protein>
<dbReference type="InterPro" id="IPR011990">
    <property type="entry name" value="TPR-like_helical_dom_sf"/>
</dbReference>
<dbReference type="PROSITE" id="PS50011">
    <property type="entry name" value="PROTEIN_KINASE_DOM"/>
    <property type="match status" value="1"/>
</dbReference>
<dbReference type="Proteomes" id="UP000247702">
    <property type="component" value="Unassembled WGS sequence"/>
</dbReference>
<organism evidence="4 6">
    <name type="scientific">Rhizophagus clarus</name>
    <dbReference type="NCBI Taxonomy" id="94130"/>
    <lineage>
        <taxon>Eukaryota</taxon>
        <taxon>Fungi</taxon>
        <taxon>Fungi incertae sedis</taxon>
        <taxon>Mucoromycota</taxon>
        <taxon>Glomeromycotina</taxon>
        <taxon>Glomeromycetes</taxon>
        <taxon>Glomerales</taxon>
        <taxon>Glomeraceae</taxon>
        <taxon>Rhizophagus</taxon>
    </lineage>
</organism>
<dbReference type="Proteomes" id="UP000615446">
    <property type="component" value="Unassembled WGS sequence"/>
</dbReference>
<dbReference type="GO" id="GO:0005524">
    <property type="term" value="F:ATP binding"/>
    <property type="evidence" value="ECO:0007669"/>
    <property type="project" value="UniProtKB-UniRule"/>
</dbReference>
<feature type="transmembrane region" description="Helical" evidence="2">
    <location>
        <begin position="595"/>
        <end position="615"/>
    </location>
</feature>
<dbReference type="GO" id="GO:0004672">
    <property type="term" value="F:protein kinase activity"/>
    <property type="evidence" value="ECO:0007669"/>
    <property type="project" value="InterPro"/>
</dbReference>
<dbReference type="Pfam" id="PF08238">
    <property type="entry name" value="Sel1"/>
    <property type="match status" value="9"/>
</dbReference>
<keyword evidence="5" id="KW-0418">Kinase</keyword>
<keyword evidence="2" id="KW-0472">Membrane</keyword>
<keyword evidence="2" id="KW-0812">Transmembrane</keyword>
<name>A0A2Z6QSW7_9GLOM</name>
<feature type="domain" description="Protein kinase" evidence="3">
    <location>
        <begin position="31"/>
        <end position="294"/>
    </location>
</feature>
<dbReference type="Pfam" id="PF00069">
    <property type="entry name" value="Pkinase"/>
    <property type="match status" value="1"/>
</dbReference>
<dbReference type="SUPFAM" id="SSF81901">
    <property type="entry name" value="HCP-like"/>
    <property type="match status" value="2"/>
</dbReference>
<keyword evidence="5" id="KW-0808">Transferase</keyword>
<dbReference type="EMBL" id="BLAL01000215">
    <property type="protein sequence ID" value="GES92220.1"/>
    <property type="molecule type" value="Genomic_DNA"/>
</dbReference>
<dbReference type="InterPro" id="IPR000719">
    <property type="entry name" value="Prot_kinase_dom"/>
</dbReference>
<evidence type="ECO:0000259" key="3">
    <source>
        <dbReference type="PROSITE" id="PS50011"/>
    </source>
</evidence>
<evidence type="ECO:0000313" key="4">
    <source>
        <dbReference type="EMBL" id="GBB83818.1"/>
    </source>
</evidence>
<reference evidence="5" key="2">
    <citation type="submission" date="2019-10" db="EMBL/GenBank/DDBJ databases">
        <title>Conservation and host-specific expression of non-tandemly repeated heterogenous ribosome RNA gene in arbuscular mycorrhizal fungi.</title>
        <authorList>
            <person name="Maeda T."/>
            <person name="Kobayashi Y."/>
            <person name="Nakagawa T."/>
            <person name="Ezawa T."/>
            <person name="Yamaguchi K."/>
            <person name="Bino T."/>
            <person name="Nishimoto Y."/>
            <person name="Shigenobu S."/>
            <person name="Kawaguchi M."/>
        </authorList>
    </citation>
    <scope>NUCLEOTIDE SEQUENCE</scope>
    <source>
        <strain evidence="5">HR1</strain>
    </source>
</reference>